<dbReference type="Proteomes" id="UP001152747">
    <property type="component" value="Unassembled WGS sequence"/>
</dbReference>
<keyword evidence="3" id="KW-1185">Reference proteome</keyword>
<dbReference type="OrthoDB" id="5869659at2759"/>
<evidence type="ECO:0000313" key="2">
    <source>
        <dbReference type="EMBL" id="CAI5452467.1"/>
    </source>
</evidence>
<sequence>MGRKRLPKFQQLENFVPKVCRVPVVADRRQQNRRIPDTGFNEIFPQVPADDHNDGRNGDGSLSDIEGESDLMLEREELNVAEDYEDDDDIYMAPFADDSEGEDVEDYYRNNDADPGWVEDSLADKILHLSDPGLVTLASSIIGRDSQTDLRLRLLTVAATVKKEVEDIFEYAIRLFKDVRICSQCGEKLVDKSICCAPVGTFVQSPLVDQLTHFVNKNIDEILEVRKLLRDGKLPNHTLSSEFFKSCLEHDDHDLNISLVLSVDGVCPHGHSNQHLWPMTAMSVDLKLGHFSIATNLLLFGVYKGPCNPNTKVFNTIINEVMPVLERFKLNIRGRNVIFRVVTAVADQPAKRALFGLKSVNSAFSCFYCICGDTLHKCSAPSREVFRGIIQTPQDARYGLFGFIDGVFPVILRWILPWQVLLDIFHDLNEGFCVTVIKESFPKPRFKPKSDIFTCTKQLFDQFAQKIHLPTEYQNVQGVRNGTSKLDYFRICFFLNAIYDKSFKCTARLVIVCFGMISNYLLTDCEHDGDMIAELCQMMQELFQNNYEQYIVSKLHELLFHLPHCILLFGNPALVSTSGFETLYRYLLSDFHASITKNFVRIASSRFVVNIFMREEVRIRSEADCLSDTLKGLLKEKPAWKNRTINSFDVIDRNIVDGIDVVIGSDVKYFSSITFTYSTLKSHKYNSKNGSFRNGIVFYQKDVMKVGRFVLAATQSDDHYIVVEPLSEKLRSQHFENLKKEIDEIADIGLRQNARKMLKQLKGYRGIVEGKWSGGRDLVEVEEILGIGCYFKSDEDIICLQLNGVPVHK</sequence>
<accession>A0A9P1IYI3</accession>
<reference evidence="2" key="1">
    <citation type="submission" date="2022-11" db="EMBL/GenBank/DDBJ databases">
        <authorList>
            <person name="Kikuchi T."/>
        </authorList>
    </citation>
    <scope>NUCLEOTIDE SEQUENCE</scope>
    <source>
        <strain evidence="2">PS1010</strain>
    </source>
</reference>
<evidence type="ECO:0008006" key="4">
    <source>
        <dbReference type="Google" id="ProtNLM"/>
    </source>
</evidence>
<organism evidence="2 3">
    <name type="scientific">Caenorhabditis angaria</name>
    <dbReference type="NCBI Taxonomy" id="860376"/>
    <lineage>
        <taxon>Eukaryota</taxon>
        <taxon>Metazoa</taxon>
        <taxon>Ecdysozoa</taxon>
        <taxon>Nematoda</taxon>
        <taxon>Chromadorea</taxon>
        <taxon>Rhabditida</taxon>
        <taxon>Rhabditina</taxon>
        <taxon>Rhabditomorpha</taxon>
        <taxon>Rhabditoidea</taxon>
        <taxon>Rhabditidae</taxon>
        <taxon>Peloderinae</taxon>
        <taxon>Caenorhabditis</taxon>
    </lineage>
</organism>
<feature type="region of interest" description="Disordered" evidence="1">
    <location>
        <begin position="36"/>
        <end position="68"/>
    </location>
</feature>
<protein>
    <recommendedName>
        <fullName evidence="4">Transposase domain-containing protein</fullName>
    </recommendedName>
</protein>
<dbReference type="Pfam" id="PF06869">
    <property type="entry name" value="DUF1258"/>
    <property type="match status" value="1"/>
</dbReference>
<dbReference type="InterPro" id="IPR009667">
    <property type="entry name" value="DUF1258"/>
</dbReference>
<evidence type="ECO:0000313" key="3">
    <source>
        <dbReference type="Proteomes" id="UP001152747"/>
    </source>
</evidence>
<gene>
    <name evidence="2" type="ORF">CAMP_LOCUS15104</name>
</gene>
<dbReference type="EMBL" id="CANHGI010000005">
    <property type="protein sequence ID" value="CAI5452467.1"/>
    <property type="molecule type" value="Genomic_DNA"/>
</dbReference>
<evidence type="ECO:0000256" key="1">
    <source>
        <dbReference type="SAM" id="MobiDB-lite"/>
    </source>
</evidence>
<name>A0A9P1IYI3_9PELO</name>
<dbReference type="AlphaFoldDB" id="A0A9P1IYI3"/>
<proteinExistence type="predicted"/>
<comment type="caution">
    <text evidence="2">The sequence shown here is derived from an EMBL/GenBank/DDBJ whole genome shotgun (WGS) entry which is preliminary data.</text>
</comment>